<evidence type="ECO:0000259" key="1">
    <source>
        <dbReference type="Pfam" id="PF02754"/>
    </source>
</evidence>
<evidence type="ECO:0000313" key="2">
    <source>
        <dbReference type="EMBL" id="TCS88388.1"/>
    </source>
</evidence>
<dbReference type="Proteomes" id="UP000295807">
    <property type="component" value="Unassembled WGS sequence"/>
</dbReference>
<protein>
    <submittedName>
        <fullName evidence="2">L-lactate dehydrogenase complex protein LldE</fullName>
    </submittedName>
</protein>
<dbReference type="EMBL" id="SMAD01000003">
    <property type="protein sequence ID" value="TCS88388.1"/>
    <property type="molecule type" value="Genomic_DNA"/>
</dbReference>
<feature type="domain" description="Cysteine-rich" evidence="1">
    <location>
        <begin position="154"/>
        <end position="238"/>
    </location>
</feature>
<feature type="domain" description="Cysteine-rich" evidence="1">
    <location>
        <begin position="25"/>
        <end position="106"/>
    </location>
</feature>
<dbReference type="GO" id="GO:0016491">
    <property type="term" value="F:oxidoreductase activity"/>
    <property type="evidence" value="ECO:0007669"/>
    <property type="project" value="UniProtKB-ARBA"/>
</dbReference>
<gene>
    <name evidence="2" type="ORF">EDD80_103252</name>
</gene>
<dbReference type="InterPro" id="IPR004017">
    <property type="entry name" value="Cys_rich_dom"/>
</dbReference>
<dbReference type="Pfam" id="PF02754">
    <property type="entry name" value="CCG"/>
    <property type="match status" value="2"/>
</dbReference>
<reference evidence="2 3" key="1">
    <citation type="submission" date="2019-03" db="EMBL/GenBank/DDBJ databases">
        <title>Genomic Encyclopedia of Type Strains, Phase IV (KMG-IV): sequencing the most valuable type-strain genomes for metagenomic binning, comparative biology and taxonomic classification.</title>
        <authorList>
            <person name="Goeker M."/>
        </authorList>
    </citation>
    <scope>NUCLEOTIDE SEQUENCE [LARGE SCALE GENOMIC DNA]</scope>
    <source>
        <strain evidence="2 3">DSM 21100</strain>
    </source>
</reference>
<sequence length="261" mass="29275">MFREKPAGLQRVKKRIVLTENNMKVELFIPCFIDQCFPQTALNTVKVLENLGCEVIYNPQQTCCGQPAFNSGFWDEAKEVGQKFLNDFSEEHYIVCPSASCAGMIKNYYTDLFLNSAAHNKCRTVQQNMYELSDFIVNVLKKDAVGASLKGRAVYHSSCASLRECHLKDEPLRLLKNVEGLELVDLPHADTCCGFGGTFAVKFESISTAMAQQKIDNVMSREVEYIISTDVSCLLHLQGYIDKHHLPLKTLHIADVLVGKA</sequence>
<name>A0A4R3KT25_9SPHI</name>
<dbReference type="AlphaFoldDB" id="A0A4R3KT25"/>
<comment type="caution">
    <text evidence="2">The sequence shown here is derived from an EMBL/GenBank/DDBJ whole genome shotgun (WGS) entry which is preliminary data.</text>
</comment>
<dbReference type="PANTHER" id="PTHR30296:SF0">
    <property type="entry name" value="LACTATE UTILIZATION PROTEIN A"/>
    <property type="match status" value="1"/>
</dbReference>
<evidence type="ECO:0000313" key="3">
    <source>
        <dbReference type="Proteomes" id="UP000295807"/>
    </source>
</evidence>
<dbReference type="PANTHER" id="PTHR30296">
    <property type="entry name" value="UNCHARACTERIZED PROTEIN YKGE"/>
    <property type="match status" value="1"/>
</dbReference>
<accession>A0A4R3KT25</accession>
<dbReference type="GO" id="GO:0005829">
    <property type="term" value="C:cytosol"/>
    <property type="evidence" value="ECO:0007669"/>
    <property type="project" value="TreeGrafter"/>
</dbReference>
<proteinExistence type="predicted"/>
<organism evidence="2 3">
    <name type="scientific">Anseongella ginsenosidimutans</name>
    <dbReference type="NCBI Taxonomy" id="496056"/>
    <lineage>
        <taxon>Bacteria</taxon>
        <taxon>Pseudomonadati</taxon>
        <taxon>Bacteroidota</taxon>
        <taxon>Sphingobacteriia</taxon>
        <taxon>Sphingobacteriales</taxon>
        <taxon>Sphingobacteriaceae</taxon>
        <taxon>Anseongella</taxon>
    </lineage>
</organism>
<keyword evidence="3" id="KW-1185">Reference proteome</keyword>